<evidence type="ECO:0000313" key="2">
    <source>
        <dbReference type="EMBL" id="GJT06141.1"/>
    </source>
</evidence>
<feature type="coiled-coil region" evidence="1">
    <location>
        <begin position="126"/>
        <end position="153"/>
    </location>
</feature>
<gene>
    <name evidence="2" type="ORF">Tco_0840603</name>
</gene>
<keyword evidence="3" id="KW-1185">Reference proteome</keyword>
<evidence type="ECO:0000313" key="3">
    <source>
        <dbReference type="Proteomes" id="UP001151760"/>
    </source>
</evidence>
<name>A0ABQ5AU19_9ASTR</name>
<dbReference type="EMBL" id="BQNB010012643">
    <property type="protein sequence ID" value="GJT06141.1"/>
    <property type="molecule type" value="Genomic_DNA"/>
</dbReference>
<organism evidence="2 3">
    <name type="scientific">Tanacetum coccineum</name>
    <dbReference type="NCBI Taxonomy" id="301880"/>
    <lineage>
        <taxon>Eukaryota</taxon>
        <taxon>Viridiplantae</taxon>
        <taxon>Streptophyta</taxon>
        <taxon>Embryophyta</taxon>
        <taxon>Tracheophyta</taxon>
        <taxon>Spermatophyta</taxon>
        <taxon>Magnoliopsida</taxon>
        <taxon>eudicotyledons</taxon>
        <taxon>Gunneridae</taxon>
        <taxon>Pentapetalae</taxon>
        <taxon>asterids</taxon>
        <taxon>campanulids</taxon>
        <taxon>Asterales</taxon>
        <taxon>Asteraceae</taxon>
        <taxon>Asteroideae</taxon>
        <taxon>Anthemideae</taxon>
        <taxon>Anthemidinae</taxon>
        <taxon>Tanacetum</taxon>
    </lineage>
</organism>
<proteinExistence type="predicted"/>
<dbReference type="InterPro" id="IPR021109">
    <property type="entry name" value="Peptidase_aspartic_dom_sf"/>
</dbReference>
<keyword evidence="2" id="KW-0808">Transferase</keyword>
<dbReference type="GO" id="GO:0003887">
    <property type="term" value="F:DNA-directed DNA polymerase activity"/>
    <property type="evidence" value="ECO:0007669"/>
    <property type="project" value="UniProtKB-KW"/>
</dbReference>
<keyword evidence="2" id="KW-0548">Nucleotidyltransferase</keyword>
<dbReference type="PANTHER" id="PTHR33067:SF9">
    <property type="entry name" value="RNA-DIRECTED DNA POLYMERASE"/>
    <property type="match status" value="1"/>
</dbReference>
<keyword evidence="1" id="KW-0175">Coiled coil</keyword>
<protein>
    <submittedName>
        <fullName evidence="2">DNA-directed DNA polymerase</fullName>
    </submittedName>
</protein>
<dbReference type="Gene3D" id="2.40.70.10">
    <property type="entry name" value="Acid Proteases"/>
    <property type="match status" value="1"/>
</dbReference>
<dbReference type="Proteomes" id="UP001151760">
    <property type="component" value="Unassembled WGS sequence"/>
</dbReference>
<comment type="caution">
    <text evidence="2">The sequence shown here is derived from an EMBL/GenBank/DDBJ whole genome shotgun (WGS) entry which is preliminary data.</text>
</comment>
<evidence type="ECO:0000256" key="1">
    <source>
        <dbReference type="SAM" id="Coils"/>
    </source>
</evidence>
<keyword evidence="2" id="KW-0239">DNA-directed DNA polymerase</keyword>
<dbReference type="PANTHER" id="PTHR33067">
    <property type="entry name" value="RNA-DIRECTED DNA POLYMERASE-RELATED"/>
    <property type="match status" value="1"/>
</dbReference>
<sequence length="389" mass="44369">MDSLSKVSAYLNEMENVLDDGDSAMKVEELVEVGMEMERVNVMDVIDAKEKDMLNIVGFMRLNYGDYGRKMVKDVRVGIHGYVVQANFVMVDYVNEGEPSINKDVDTLLENLVENMVEVGNTSGKLVKMEKILEALERKYQELEEKKPIVEVLKNYMVYRNKLDEVLMGRARLENKDHMEEDRERIVEKGLPKKLSDPGNFVLPVRVNGVTHLSALVDTRASVSVLPYSLYKNFGLDNPRPYHSNLTMTDNTQAKAMGEIDQDEDSLGCFELGRDEDENQKYGLIAPSFLEIKDEMERALGMEGYFNPFKNIIVFKKLIDFLGSLPVQLKSIDWGSKGYGVYKKTEGDGVWHAKFEVITPSGRKFTMGFKTKETKRKLSDKFTSEDILD</sequence>
<reference evidence="2" key="2">
    <citation type="submission" date="2022-01" db="EMBL/GenBank/DDBJ databases">
        <authorList>
            <person name="Yamashiro T."/>
            <person name="Shiraishi A."/>
            <person name="Satake H."/>
            <person name="Nakayama K."/>
        </authorList>
    </citation>
    <scope>NUCLEOTIDE SEQUENCE</scope>
</reference>
<accession>A0ABQ5AU19</accession>
<reference evidence="2" key="1">
    <citation type="journal article" date="2022" name="Int. J. Mol. Sci.">
        <title>Draft Genome of Tanacetum Coccineum: Genomic Comparison of Closely Related Tanacetum-Family Plants.</title>
        <authorList>
            <person name="Yamashiro T."/>
            <person name="Shiraishi A."/>
            <person name="Nakayama K."/>
            <person name="Satake H."/>
        </authorList>
    </citation>
    <scope>NUCLEOTIDE SEQUENCE</scope>
</reference>